<dbReference type="AlphaFoldDB" id="N8Y786"/>
<evidence type="ECO:0008006" key="3">
    <source>
        <dbReference type="Google" id="ProtNLM"/>
    </source>
</evidence>
<accession>N8Y786</accession>
<keyword evidence="2" id="KW-1185">Reference proteome</keyword>
<comment type="caution">
    <text evidence="1">The sequence shown here is derived from an EMBL/GenBank/DDBJ whole genome shotgun (WGS) entry which is preliminary data.</text>
</comment>
<organism evidence="1 2">
    <name type="scientific">Acinetobacter guillouiae NIPH 991</name>
    <dbReference type="NCBI Taxonomy" id="1217656"/>
    <lineage>
        <taxon>Bacteria</taxon>
        <taxon>Pseudomonadati</taxon>
        <taxon>Pseudomonadota</taxon>
        <taxon>Gammaproteobacteria</taxon>
        <taxon>Moraxellales</taxon>
        <taxon>Moraxellaceae</taxon>
        <taxon>Acinetobacter</taxon>
    </lineage>
</organism>
<evidence type="ECO:0000313" key="2">
    <source>
        <dbReference type="Proteomes" id="UP000013148"/>
    </source>
</evidence>
<dbReference type="HOGENOM" id="CLU_065517_0_0_6"/>
<reference evidence="1 2" key="1">
    <citation type="submission" date="2013-02" db="EMBL/GenBank/DDBJ databases">
        <title>The Genome Sequence of Acinetobacter guillouiae NIPH 991.</title>
        <authorList>
            <consortium name="The Broad Institute Genome Sequencing Platform"/>
            <consortium name="The Broad Institute Genome Sequencing Center for Infectious Disease"/>
            <person name="Cerqueira G."/>
            <person name="Feldgarden M."/>
            <person name="Courvalin P."/>
            <person name="Perichon B."/>
            <person name="Grillot-Courvalin C."/>
            <person name="Clermont D."/>
            <person name="Rocha E."/>
            <person name="Yoon E.-J."/>
            <person name="Nemec A."/>
            <person name="Walker B."/>
            <person name="Young S.K."/>
            <person name="Zeng Q."/>
            <person name="Gargeya S."/>
            <person name="Fitzgerald M."/>
            <person name="Haas B."/>
            <person name="Abouelleil A."/>
            <person name="Alvarado L."/>
            <person name="Arachchi H.M."/>
            <person name="Berlin A.M."/>
            <person name="Chapman S.B."/>
            <person name="Dewar J."/>
            <person name="Goldberg J."/>
            <person name="Griggs A."/>
            <person name="Gujja S."/>
            <person name="Hansen M."/>
            <person name="Howarth C."/>
            <person name="Imamovic A."/>
            <person name="Larimer J."/>
            <person name="McCowan C."/>
            <person name="Murphy C."/>
            <person name="Neiman D."/>
            <person name="Pearson M."/>
            <person name="Priest M."/>
            <person name="Roberts A."/>
            <person name="Saif S."/>
            <person name="Shea T."/>
            <person name="Sisk P."/>
            <person name="Sykes S."/>
            <person name="Wortman J."/>
            <person name="Nusbaum C."/>
            <person name="Birren B."/>
        </authorList>
    </citation>
    <scope>NUCLEOTIDE SEQUENCE [LARGE SCALE GENOMIC DNA]</scope>
    <source>
        <strain evidence="1 2">NIPH 991</strain>
    </source>
</reference>
<protein>
    <recommendedName>
        <fullName evidence="3">Tail fiber protein</fullName>
    </recommendedName>
</protein>
<evidence type="ECO:0000313" key="1">
    <source>
        <dbReference type="EMBL" id="ENV15503.1"/>
    </source>
</evidence>
<sequence>MTIPLKHRPDGLGEFEPNDVVPVEHGGTGVSTILDAQNVLGISDKLDRSEYIQHFKGIFNSYAALTAVLPTANDGDYAHIDSGTGFDRMVAIWDSSDNKWVISQANAGANTDEVPEGSQNLYFKNQRVLATILEGLVAGTNAEILPADNVITAFQKLQAQIKALNTVWVRADTIGTFNTSTGYGNGQINGAPAYLEFAKINGNLWVRGFIKIPYGNGLAYTLTDKTYNVLTQNDSTSVILSFFMYLSPSPTRIWLRSNTKVSDQQTASNATQTFVIPDNSTEGVYHITAQCLGKLAI</sequence>
<name>N8Y786_ACIGI</name>
<dbReference type="Proteomes" id="UP000013148">
    <property type="component" value="Unassembled WGS sequence"/>
</dbReference>
<dbReference type="EMBL" id="APPJ01000014">
    <property type="protein sequence ID" value="ENV15503.1"/>
    <property type="molecule type" value="Genomic_DNA"/>
</dbReference>
<gene>
    <name evidence="1" type="ORF">F964_04229</name>
</gene>
<proteinExistence type="predicted"/>
<dbReference type="PATRIC" id="fig|1217656.3.peg.4170"/>